<sequence>MPLSDDDIAHLEQTLAKGRRPSIVFTDQAGQIAGQKGKVTHIRPDHDGDYLTVRFGSDTLTFTPDELRLPAKGELAKKPKPAGPTGAPLLENTGDDQPMHKKPTTPTPTPTPQPTPVPTQTTRKTTKKRPKTKPKADLTLTLAHTDGQWALTVTKGTKTLVKDRPIDHRHAIDTARATADPDTEKAVDDILTDLRDDVEARAQALRDQLNRLETEAKNLENL</sequence>
<evidence type="ECO:0000256" key="1">
    <source>
        <dbReference type="SAM" id="Coils"/>
    </source>
</evidence>
<reference evidence="4" key="1">
    <citation type="journal article" date="2019" name="Int. J. Syst. Evol. Microbiol.">
        <title>The Global Catalogue of Microorganisms (GCM) 10K type strain sequencing project: providing services to taxonomists for standard genome sequencing and annotation.</title>
        <authorList>
            <consortium name="The Broad Institute Genomics Platform"/>
            <consortium name="The Broad Institute Genome Sequencing Center for Infectious Disease"/>
            <person name="Wu L."/>
            <person name="Ma J."/>
        </authorList>
    </citation>
    <scope>NUCLEOTIDE SEQUENCE [LARGE SCALE GENOMIC DNA]</scope>
    <source>
        <strain evidence="4">IBRC-M 10908</strain>
    </source>
</reference>
<proteinExistence type="predicted"/>
<comment type="caution">
    <text evidence="3">The sequence shown here is derived from an EMBL/GenBank/DDBJ whole genome shotgun (WGS) entry which is preliminary data.</text>
</comment>
<feature type="compositionally biased region" description="Pro residues" evidence="2">
    <location>
        <begin position="105"/>
        <end position="117"/>
    </location>
</feature>
<organism evidence="3 4">
    <name type="scientific">Salininema proteolyticum</name>
    <dbReference type="NCBI Taxonomy" id="1607685"/>
    <lineage>
        <taxon>Bacteria</taxon>
        <taxon>Bacillati</taxon>
        <taxon>Actinomycetota</taxon>
        <taxon>Actinomycetes</taxon>
        <taxon>Glycomycetales</taxon>
        <taxon>Glycomycetaceae</taxon>
        <taxon>Salininema</taxon>
    </lineage>
</organism>
<evidence type="ECO:0000313" key="4">
    <source>
        <dbReference type="Proteomes" id="UP001595823"/>
    </source>
</evidence>
<feature type="compositionally biased region" description="Basic residues" evidence="2">
    <location>
        <begin position="124"/>
        <end position="133"/>
    </location>
</feature>
<name>A0ABV8TV18_9ACTN</name>
<dbReference type="RefSeq" id="WP_380618039.1">
    <property type="nucleotide sequence ID" value="NZ_JBHSDK010000003.1"/>
</dbReference>
<keyword evidence="4" id="KW-1185">Reference proteome</keyword>
<keyword evidence="1" id="KW-0175">Coiled coil</keyword>
<evidence type="ECO:0000256" key="2">
    <source>
        <dbReference type="SAM" id="MobiDB-lite"/>
    </source>
</evidence>
<gene>
    <name evidence="3" type="ORF">ACFPET_03745</name>
</gene>
<dbReference type="EMBL" id="JBHSDK010000003">
    <property type="protein sequence ID" value="MFC4334307.1"/>
    <property type="molecule type" value="Genomic_DNA"/>
</dbReference>
<feature type="region of interest" description="Disordered" evidence="2">
    <location>
        <begin position="66"/>
        <end position="136"/>
    </location>
</feature>
<accession>A0ABV8TV18</accession>
<feature type="coiled-coil region" evidence="1">
    <location>
        <begin position="195"/>
        <end position="222"/>
    </location>
</feature>
<protein>
    <submittedName>
        <fullName evidence="3">Uncharacterized protein</fullName>
    </submittedName>
</protein>
<feature type="compositionally biased region" description="Basic and acidic residues" evidence="2">
    <location>
        <begin position="66"/>
        <end position="77"/>
    </location>
</feature>
<dbReference type="Proteomes" id="UP001595823">
    <property type="component" value="Unassembled WGS sequence"/>
</dbReference>
<evidence type="ECO:0000313" key="3">
    <source>
        <dbReference type="EMBL" id="MFC4334307.1"/>
    </source>
</evidence>